<gene>
    <name evidence="1" type="ORF">DRF60_16895</name>
</gene>
<evidence type="ECO:0000313" key="1">
    <source>
        <dbReference type="EMBL" id="REC74795.1"/>
    </source>
</evidence>
<protein>
    <submittedName>
        <fullName evidence="1">Uncharacterized protein</fullName>
    </submittedName>
</protein>
<organism evidence="1 2">
    <name type="scientific">Chryseobacterium elymi</name>
    <dbReference type="NCBI Taxonomy" id="395936"/>
    <lineage>
        <taxon>Bacteria</taxon>
        <taxon>Pseudomonadati</taxon>
        <taxon>Bacteroidota</taxon>
        <taxon>Flavobacteriia</taxon>
        <taxon>Flavobacteriales</taxon>
        <taxon>Weeksellaceae</taxon>
        <taxon>Chryseobacterium group</taxon>
        <taxon>Chryseobacterium</taxon>
    </lineage>
</organism>
<accession>A0A3D9D9X9</accession>
<sequence>MEKNLRYINENYITEDNICAVTGITKDELNILIQNHLVPDASYVISHNIKITSSLNDEFQSEITEKYFSKNCIQLIQEHKNLENSLQYKAEFKEKFIRDLMKHPDKNFAYHHISENDLEDQQKINEIFEDEWDAYCKGIYGICTLHSTEEEIVKKEIVVKKLIQFNSLFYQKTLSNDEKEELMKLNEEFNKVASKFAPYQREVSSRGKYLDKILEKNNLDHLIKNY</sequence>
<dbReference type="InterPro" id="IPR045694">
    <property type="entry name" value="DUF6058"/>
</dbReference>
<comment type="caution">
    <text evidence="1">The sequence shown here is derived from an EMBL/GenBank/DDBJ whole genome shotgun (WGS) entry which is preliminary data.</text>
</comment>
<proteinExistence type="predicted"/>
<dbReference type="Pfam" id="PF19531">
    <property type="entry name" value="DUF6058"/>
    <property type="match status" value="1"/>
</dbReference>
<dbReference type="OrthoDB" id="7840905at2"/>
<dbReference type="Proteomes" id="UP000257030">
    <property type="component" value="Unassembled WGS sequence"/>
</dbReference>
<evidence type="ECO:0000313" key="2">
    <source>
        <dbReference type="Proteomes" id="UP000257030"/>
    </source>
</evidence>
<reference evidence="1 2" key="1">
    <citation type="journal article" date="2010" name="Syst. Appl. Microbiol.">
        <title>Four new species of Chryseobacterium from the rhizosphere of coastal sand dune plants, Chryseobacterium elymi sp. nov., Chryseobacterium hagamense sp. nov., Chryseobacterium lathyri sp. nov. and Chryseobacterium rhizosphaerae sp. nov.</title>
        <authorList>
            <person name="Cho S.H."/>
            <person name="Lee K.S."/>
            <person name="Shin D.S."/>
            <person name="Han J.H."/>
            <person name="Park K.S."/>
            <person name="Lee C.H."/>
            <person name="Park K.H."/>
            <person name="Kim S.B."/>
        </authorList>
    </citation>
    <scope>NUCLEOTIDE SEQUENCE [LARGE SCALE GENOMIC DNA]</scope>
    <source>
        <strain evidence="1 2">KCTC 22547</strain>
    </source>
</reference>
<dbReference type="RefSeq" id="WP_116013405.1">
    <property type="nucleotide sequence ID" value="NZ_QNUH01000018.1"/>
</dbReference>
<keyword evidence="2" id="KW-1185">Reference proteome</keyword>
<dbReference type="EMBL" id="QNUH01000018">
    <property type="protein sequence ID" value="REC74795.1"/>
    <property type="molecule type" value="Genomic_DNA"/>
</dbReference>
<name>A0A3D9D9X9_9FLAO</name>
<dbReference type="AlphaFoldDB" id="A0A3D9D9X9"/>